<dbReference type="InterPro" id="IPR001925">
    <property type="entry name" value="Porin_Euk"/>
</dbReference>
<sequence length="220" mass="24133">MALLRRARRLRGTAGLRTEPENHQRARRAGARSRSPDRPRIRRLPQEKLDPPSKLSALIERSIFTMPNPYLLLTDFSGPTIYGWAVWAIEGWLAGYQASFDTAKPKLSQNNFALGYKAADVQLHTHVSDNTEPGGAIYQKVNKKTETSINLAWTAGRNNTCSGISAKYQLDCRTSLSAEVNSASLIGLGYPQTLRPGVKLTLSALICGKNFNAGGHKVGL</sequence>
<comment type="catalytic activity">
    <reaction evidence="18">
        <text>K(+)(in) = K(+)(out)</text>
        <dbReference type="Rhea" id="RHEA:29463"/>
        <dbReference type="ChEBI" id="CHEBI:29103"/>
    </reaction>
</comment>
<evidence type="ECO:0000256" key="16">
    <source>
        <dbReference type="ARBA" id="ARBA00023136"/>
    </source>
</evidence>
<keyword evidence="6" id="KW-0597">Phosphoprotein</keyword>
<organism evidence="23 24">
    <name type="scientific">Balaenoptera physalus</name>
    <name type="common">Fin whale</name>
    <name type="synonym">Balaena physalus</name>
    <dbReference type="NCBI Taxonomy" id="9770"/>
    <lineage>
        <taxon>Eukaryota</taxon>
        <taxon>Metazoa</taxon>
        <taxon>Chordata</taxon>
        <taxon>Craniata</taxon>
        <taxon>Vertebrata</taxon>
        <taxon>Euteleostomi</taxon>
        <taxon>Mammalia</taxon>
        <taxon>Eutheria</taxon>
        <taxon>Laurasiatheria</taxon>
        <taxon>Artiodactyla</taxon>
        <taxon>Whippomorpha</taxon>
        <taxon>Cetacea</taxon>
        <taxon>Mysticeti</taxon>
        <taxon>Balaenopteridae</taxon>
        <taxon>Balaenoptera</taxon>
    </lineage>
</organism>
<evidence type="ECO:0000256" key="11">
    <source>
        <dbReference type="ARBA" id="ARBA00022990"/>
    </source>
</evidence>
<dbReference type="OrthoDB" id="7827681at2759"/>
<proteinExistence type="inferred from homology"/>
<keyword evidence="24" id="KW-1185">Reference proteome</keyword>
<evidence type="ECO:0000256" key="4">
    <source>
        <dbReference type="ARBA" id="ARBA00022452"/>
    </source>
</evidence>
<dbReference type="Proteomes" id="UP000437017">
    <property type="component" value="Unassembled WGS sequence"/>
</dbReference>
<evidence type="ECO:0000256" key="7">
    <source>
        <dbReference type="ARBA" id="ARBA00022692"/>
    </source>
</evidence>
<dbReference type="InterPro" id="IPR027246">
    <property type="entry name" value="Porin_Euk/Tom40"/>
</dbReference>
<keyword evidence="14" id="KW-0626">Porin</keyword>
<dbReference type="InterPro" id="IPR023614">
    <property type="entry name" value="Porin_dom_sf"/>
</dbReference>
<dbReference type="AlphaFoldDB" id="A0A643CDN2"/>
<evidence type="ECO:0000313" key="24">
    <source>
        <dbReference type="Proteomes" id="UP000437017"/>
    </source>
</evidence>
<evidence type="ECO:0000256" key="15">
    <source>
        <dbReference type="ARBA" id="ARBA00023128"/>
    </source>
</evidence>
<feature type="compositionally biased region" description="Basic and acidic residues" evidence="22">
    <location>
        <begin position="34"/>
        <end position="49"/>
    </location>
</feature>
<evidence type="ECO:0000256" key="12">
    <source>
        <dbReference type="ARBA" id="ARBA00023027"/>
    </source>
</evidence>
<dbReference type="EMBL" id="SGJD01001782">
    <property type="protein sequence ID" value="KAB0398290.1"/>
    <property type="molecule type" value="Genomic_DNA"/>
</dbReference>
<evidence type="ECO:0000256" key="20">
    <source>
        <dbReference type="ARBA" id="ARBA00049964"/>
    </source>
</evidence>
<comment type="subunit">
    <text evidence="19">Interacts with ARMC12 in a TBC1D21-dependent manner. Interacts with MISFA.</text>
</comment>
<feature type="region of interest" description="Disordered" evidence="22">
    <location>
        <begin position="12"/>
        <end position="49"/>
    </location>
</feature>
<keyword evidence="12" id="KW-0520">NAD</keyword>
<keyword evidence="5" id="KW-1017">Isopeptide bond</keyword>
<evidence type="ECO:0000256" key="1">
    <source>
        <dbReference type="ARBA" id="ARBA00004294"/>
    </source>
</evidence>
<comment type="similarity">
    <text evidence="2">Belongs to the eukaryotic mitochondrial porin family.</text>
</comment>
<comment type="caution">
    <text evidence="23">The sequence shown here is derived from an EMBL/GenBank/DDBJ whole genome shotgun (WGS) entry which is preliminary data.</text>
</comment>
<evidence type="ECO:0000256" key="2">
    <source>
        <dbReference type="ARBA" id="ARBA00007780"/>
    </source>
</evidence>
<keyword evidence="10" id="KW-0832">Ubl conjugation</keyword>
<keyword evidence="7" id="KW-0812">Transmembrane</keyword>
<evidence type="ECO:0000256" key="21">
    <source>
        <dbReference type="ARBA" id="ARBA00050036"/>
    </source>
</evidence>
<dbReference type="GO" id="GO:0046930">
    <property type="term" value="C:pore complex"/>
    <property type="evidence" value="ECO:0007669"/>
    <property type="project" value="UniProtKB-KW"/>
</dbReference>
<keyword evidence="16" id="KW-0472">Membrane</keyword>
<evidence type="ECO:0000256" key="17">
    <source>
        <dbReference type="ARBA" id="ARBA00024167"/>
    </source>
</evidence>
<accession>A0A643CDN2</accession>
<name>A0A643CDN2_BALPH</name>
<evidence type="ECO:0000256" key="6">
    <source>
        <dbReference type="ARBA" id="ARBA00022553"/>
    </source>
</evidence>
<keyword evidence="8" id="KW-0547">Nucleotide-binding</keyword>
<evidence type="ECO:0000256" key="10">
    <source>
        <dbReference type="ARBA" id="ARBA00022843"/>
    </source>
</evidence>
<comment type="subcellular location">
    <subcellularLocation>
        <location evidence="1">Mitochondrion outer membrane</location>
    </subcellularLocation>
</comment>
<dbReference type="GO" id="GO:0008308">
    <property type="term" value="F:voltage-gated monoatomic anion channel activity"/>
    <property type="evidence" value="ECO:0007669"/>
    <property type="project" value="InterPro"/>
</dbReference>
<dbReference type="Gene3D" id="2.40.160.10">
    <property type="entry name" value="Porin"/>
    <property type="match status" value="1"/>
</dbReference>
<evidence type="ECO:0000256" key="19">
    <source>
        <dbReference type="ARBA" id="ARBA00046980"/>
    </source>
</evidence>
<evidence type="ECO:0000256" key="9">
    <source>
        <dbReference type="ARBA" id="ARBA00022787"/>
    </source>
</evidence>
<dbReference type="PRINTS" id="PR00185">
    <property type="entry name" value="EUKARYTPORIN"/>
</dbReference>
<keyword evidence="15" id="KW-0496">Mitochondrion</keyword>
<protein>
    <recommendedName>
        <fullName evidence="21">Non-selective voltage-gated ion channel VDAC3</fullName>
    </recommendedName>
</protein>
<evidence type="ECO:0000256" key="5">
    <source>
        <dbReference type="ARBA" id="ARBA00022499"/>
    </source>
</evidence>
<evidence type="ECO:0000256" key="8">
    <source>
        <dbReference type="ARBA" id="ARBA00022741"/>
    </source>
</evidence>
<keyword evidence="9" id="KW-1000">Mitochondrion outer membrane</keyword>
<dbReference type="GO" id="GO:0005741">
    <property type="term" value="C:mitochondrial outer membrane"/>
    <property type="evidence" value="ECO:0007669"/>
    <property type="project" value="UniProtKB-SubCell"/>
</dbReference>
<reference evidence="23 24" key="1">
    <citation type="journal article" date="2019" name="PLoS ONE">
        <title>Genomic analyses reveal an absence of contemporary introgressive admixture between fin whales and blue whales, despite known hybrids.</title>
        <authorList>
            <person name="Westbury M.V."/>
            <person name="Petersen B."/>
            <person name="Lorenzen E.D."/>
        </authorList>
    </citation>
    <scope>NUCLEOTIDE SEQUENCE [LARGE SCALE GENOMIC DNA]</scope>
    <source>
        <strain evidence="23">FinWhale-01</strain>
    </source>
</reference>
<keyword evidence="3" id="KW-0813">Transport</keyword>
<evidence type="ECO:0000313" key="23">
    <source>
        <dbReference type="EMBL" id="KAB0398290.1"/>
    </source>
</evidence>
<keyword evidence="4" id="KW-1134">Transmembrane beta strand</keyword>
<evidence type="ECO:0000256" key="22">
    <source>
        <dbReference type="SAM" id="MobiDB-lite"/>
    </source>
</evidence>
<evidence type="ECO:0000256" key="18">
    <source>
        <dbReference type="ARBA" id="ARBA00034430"/>
    </source>
</evidence>
<comment type="catalytic activity">
    <reaction evidence="17">
        <text>chloride(in) = chloride(out)</text>
        <dbReference type="Rhea" id="RHEA:29823"/>
        <dbReference type="ChEBI" id="CHEBI:17996"/>
    </reaction>
</comment>
<keyword evidence="11" id="KW-0007">Acetylation</keyword>
<dbReference type="PANTHER" id="PTHR11743:SF28">
    <property type="entry name" value="VOLTAGE-DEPENDENT ANION-SELECTIVE CHANNEL PROTEIN 3"/>
    <property type="match status" value="1"/>
</dbReference>
<comment type="function">
    <text evidence="20">Non-selective voltage-gated ion channel that mediates the transport of anions and cations through the mitochondrion outer membrane and plasma membrane. Forms a high-conducting channel with a stable open state and a voltage-induced closure with a mild preference for anions over cations. Involved in male fertility and sperm mitochondrial sheath formation.</text>
</comment>
<dbReference type="PANTHER" id="PTHR11743">
    <property type="entry name" value="VOLTAGE-DEPENDENT ANION-SELECTIVE CHANNEL"/>
    <property type="match status" value="1"/>
</dbReference>
<dbReference type="Pfam" id="PF01459">
    <property type="entry name" value="Porin_3"/>
    <property type="match status" value="1"/>
</dbReference>
<keyword evidence="13" id="KW-0406">Ion transport</keyword>
<gene>
    <name evidence="23" type="ORF">E2I00_013283</name>
</gene>
<evidence type="ECO:0000256" key="13">
    <source>
        <dbReference type="ARBA" id="ARBA00023065"/>
    </source>
</evidence>
<dbReference type="CDD" id="cd07306">
    <property type="entry name" value="Porin3_VDAC"/>
    <property type="match status" value="1"/>
</dbReference>
<evidence type="ECO:0000256" key="14">
    <source>
        <dbReference type="ARBA" id="ARBA00023114"/>
    </source>
</evidence>
<dbReference type="GO" id="GO:0000166">
    <property type="term" value="F:nucleotide binding"/>
    <property type="evidence" value="ECO:0007669"/>
    <property type="project" value="UniProtKB-KW"/>
</dbReference>
<dbReference type="GO" id="GO:0015288">
    <property type="term" value="F:porin activity"/>
    <property type="evidence" value="ECO:0007669"/>
    <property type="project" value="UniProtKB-KW"/>
</dbReference>
<evidence type="ECO:0000256" key="3">
    <source>
        <dbReference type="ARBA" id="ARBA00022448"/>
    </source>
</evidence>